<feature type="non-terminal residue" evidence="2">
    <location>
        <position position="146"/>
    </location>
</feature>
<feature type="region of interest" description="Disordered" evidence="1">
    <location>
        <begin position="1"/>
        <end position="20"/>
    </location>
</feature>
<accession>A0A0L6UL33</accession>
<dbReference type="EMBL" id="LAVV01010302">
    <property type="protein sequence ID" value="KNZ49251.1"/>
    <property type="molecule type" value="Genomic_DNA"/>
</dbReference>
<evidence type="ECO:0000313" key="3">
    <source>
        <dbReference type="Proteomes" id="UP000037035"/>
    </source>
</evidence>
<evidence type="ECO:0000256" key="1">
    <source>
        <dbReference type="SAM" id="MobiDB-lite"/>
    </source>
</evidence>
<dbReference type="VEuPathDB" id="FungiDB:VP01_5123g1"/>
<dbReference type="OrthoDB" id="2506917at2759"/>
<evidence type="ECO:0000313" key="2">
    <source>
        <dbReference type="EMBL" id="KNZ49251.1"/>
    </source>
</evidence>
<proteinExistence type="predicted"/>
<protein>
    <submittedName>
        <fullName evidence="2">Uncharacterized protein</fullName>
    </submittedName>
</protein>
<reference evidence="2 3" key="1">
    <citation type="submission" date="2015-08" db="EMBL/GenBank/DDBJ databases">
        <title>Next Generation Sequencing and Analysis of the Genome of Puccinia sorghi L Schw, the Causal Agent of Maize Common Rust.</title>
        <authorList>
            <person name="Rochi L."/>
            <person name="Burguener G."/>
            <person name="Darino M."/>
            <person name="Turjanski A."/>
            <person name="Kreff E."/>
            <person name="Dieguez M.J."/>
            <person name="Sacco F."/>
        </authorList>
    </citation>
    <scope>NUCLEOTIDE SEQUENCE [LARGE SCALE GENOMIC DNA]</scope>
    <source>
        <strain evidence="2 3">RO10H11247</strain>
    </source>
</reference>
<keyword evidence="3" id="KW-1185">Reference proteome</keyword>
<gene>
    <name evidence="2" type="ORF">VP01_5123g1</name>
</gene>
<sequence>MGKLQTTHLPLHPTNLIHPTKQPCQSLPTPTHLPELNPKQDSTYVLHDLQNIIIDIFMGYIIIQTNSLSPPPLTDAEKKKTYQKTRGSVRKGNNSSQALIQQGNTPGQPEKTTAKIAQTRDESNQQLQTIQSCHNFQPLIFFLIGG</sequence>
<comment type="caution">
    <text evidence="2">The sequence shown here is derived from an EMBL/GenBank/DDBJ whole genome shotgun (WGS) entry which is preliminary data.</text>
</comment>
<feature type="compositionally biased region" description="Polar residues" evidence="1">
    <location>
        <begin position="91"/>
        <end position="111"/>
    </location>
</feature>
<name>A0A0L6UL33_9BASI</name>
<dbReference type="AlphaFoldDB" id="A0A0L6UL33"/>
<organism evidence="2 3">
    <name type="scientific">Puccinia sorghi</name>
    <dbReference type="NCBI Taxonomy" id="27349"/>
    <lineage>
        <taxon>Eukaryota</taxon>
        <taxon>Fungi</taxon>
        <taxon>Dikarya</taxon>
        <taxon>Basidiomycota</taxon>
        <taxon>Pucciniomycotina</taxon>
        <taxon>Pucciniomycetes</taxon>
        <taxon>Pucciniales</taxon>
        <taxon>Pucciniaceae</taxon>
        <taxon>Puccinia</taxon>
    </lineage>
</organism>
<feature type="region of interest" description="Disordered" evidence="1">
    <location>
        <begin position="68"/>
        <end position="111"/>
    </location>
</feature>
<dbReference type="Proteomes" id="UP000037035">
    <property type="component" value="Unassembled WGS sequence"/>
</dbReference>